<evidence type="ECO:0000313" key="2">
    <source>
        <dbReference type="EMBL" id="CAB3250666.1"/>
    </source>
</evidence>
<dbReference type="OrthoDB" id="442863at2759"/>
<sequence length="138" mass="14599">MMSASQPASNIRVTKASGKVKIKKSTARGARNPGSNTFTACGTEKAVPTIFASQPKQPTGPHGGEWKTAGMTTKKAEKSRRNEKKKAARETRSLRASRSSTVVITLPSGAKEPGLSNGKVLAKAKAVIKRRAKLVSLL</sequence>
<dbReference type="AlphaFoldDB" id="A0A8S1AWN5"/>
<feature type="compositionally biased region" description="Polar residues" evidence="1">
    <location>
        <begin position="1"/>
        <end position="12"/>
    </location>
</feature>
<name>A0A8S1AWN5_ARCPL</name>
<comment type="caution">
    <text evidence="2">The sequence shown here is derived from an EMBL/GenBank/DDBJ whole genome shotgun (WGS) entry which is preliminary data.</text>
</comment>
<gene>
    <name evidence="2" type="ORF">APLA_LOCUS13206</name>
</gene>
<reference evidence="2 3" key="1">
    <citation type="submission" date="2020-04" db="EMBL/GenBank/DDBJ databases">
        <authorList>
            <person name="Wallbank WR R."/>
            <person name="Pardo Diaz C."/>
            <person name="Kozak K."/>
            <person name="Martin S."/>
            <person name="Jiggins C."/>
            <person name="Moest M."/>
            <person name="Warren A I."/>
            <person name="Byers J.R.P. K."/>
            <person name="Montejo-Kovacevich G."/>
            <person name="Yen C E."/>
        </authorList>
    </citation>
    <scope>NUCLEOTIDE SEQUENCE [LARGE SCALE GENOMIC DNA]</scope>
</reference>
<dbReference type="Proteomes" id="UP000494256">
    <property type="component" value="Unassembled WGS sequence"/>
</dbReference>
<accession>A0A8S1AWN5</accession>
<evidence type="ECO:0000256" key="1">
    <source>
        <dbReference type="SAM" id="MobiDB-lite"/>
    </source>
</evidence>
<proteinExistence type="predicted"/>
<organism evidence="2 3">
    <name type="scientific">Arctia plantaginis</name>
    <name type="common">Wood tiger moth</name>
    <name type="synonym">Phalaena plantaginis</name>
    <dbReference type="NCBI Taxonomy" id="874455"/>
    <lineage>
        <taxon>Eukaryota</taxon>
        <taxon>Metazoa</taxon>
        <taxon>Ecdysozoa</taxon>
        <taxon>Arthropoda</taxon>
        <taxon>Hexapoda</taxon>
        <taxon>Insecta</taxon>
        <taxon>Pterygota</taxon>
        <taxon>Neoptera</taxon>
        <taxon>Endopterygota</taxon>
        <taxon>Lepidoptera</taxon>
        <taxon>Glossata</taxon>
        <taxon>Ditrysia</taxon>
        <taxon>Noctuoidea</taxon>
        <taxon>Erebidae</taxon>
        <taxon>Arctiinae</taxon>
        <taxon>Arctia</taxon>
    </lineage>
</organism>
<feature type="region of interest" description="Disordered" evidence="1">
    <location>
        <begin position="1"/>
        <end position="116"/>
    </location>
</feature>
<dbReference type="EMBL" id="CADEBD010000348">
    <property type="protein sequence ID" value="CAB3250666.1"/>
    <property type="molecule type" value="Genomic_DNA"/>
</dbReference>
<evidence type="ECO:0000313" key="3">
    <source>
        <dbReference type="Proteomes" id="UP000494256"/>
    </source>
</evidence>
<protein>
    <submittedName>
        <fullName evidence="2">Uncharacterized protein</fullName>
    </submittedName>
</protein>
<feature type="compositionally biased region" description="Polar residues" evidence="1">
    <location>
        <begin position="94"/>
        <end position="103"/>
    </location>
</feature>